<reference evidence="1" key="1">
    <citation type="submission" date="2018-10" db="EMBL/GenBank/DDBJ databases">
        <authorList>
            <consortium name="NARMS: The National Antimicrobial Resistance Monitoring System"/>
        </authorList>
    </citation>
    <scope>NUCLEOTIDE SEQUENCE [LARGE SCALE GENOMIC DNA]</scope>
    <source>
        <strain evidence="1">CVM N17EC0388</strain>
    </source>
</reference>
<evidence type="ECO:0000313" key="1">
    <source>
        <dbReference type="EMBL" id="MHO06407.1"/>
    </source>
</evidence>
<dbReference type="EMBL" id="RNRV01000042">
    <property type="protein sequence ID" value="MHO06407.1"/>
    <property type="molecule type" value="Genomic_DNA"/>
</dbReference>
<protein>
    <submittedName>
        <fullName evidence="1">Uncharacterized protein</fullName>
    </submittedName>
</protein>
<comment type="caution">
    <text evidence="1">The sequence shown here is derived from an EMBL/GenBank/DDBJ whole genome shotgun (WGS) entry which is preliminary data.</text>
</comment>
<dbReference type="AlphaFoldDB" id="A0A3L0W7U9"/>
<accession>A0A3L0W7U9</accession>
<organism evidence="1">
    <name type="scientific">Escherichia coli</name>
    <dbReference type="NCBI Taxonomy" id="562"/>
    <lineage>
        <taxon>Bacteria</taxon>
        <taxon>Pseudomonadati</taxon>
        <taxon>Pseudomonadota</taxon>
        <taxon>Gammaproteobacteria</taxon>
        <taxon>Enterobacterales</taxon>
        <taxon>Enterobacteriaceae</taxon>
        <taxon>Escherichia</taxon>
    </lineage>
</organism>
<sequence length="95" mass="10957">MASSSPWDPGLASPASSITRFIKGNRMTRFYALWVHHKGACWTVWLGCPKDKIVRLVRLFHRHSDTGQTDLPWTAPVIPLRALTKRAHERRRQQP</sequence>
<gene>
    <name evidence="1" type="ORF">D9F05_18935</name>
</gene>
<proteinExistence type="predicted"/>
<name>A0A3L0W7U9_ECOLX</name>